<dbReference type="Gene3D" id="1.20.1280.290">
    <property type="match status" value="1"/>
</dbReference>
<proteinExistence type="predicted"/>
<accession>A0A495VE42</accession>
<evidence type="ECO:0000313" key="7">
    <source>
        <dbReference type="Proteomes" id="UP000274556"/>
    </source>
</evidence>
<reference evidence="6 7" key="1">
    <citation type="submission" date="2018-10" db="EMBL/GenBank/DDBJ databases">
        <title>Genomic Encyclopedia of Archaeal and Bacterial Type Strains, Phase II (KMG-II): from individual species to whole genera.</title>
        <authorList>
            <person name="Goeker M."/>
        </authorList>
    </citation>
    <scope>NUCLEOTIDE SEQUENCE [LARGE SCALE GENOMIC DNA]</scope>
    <source>
        <strain evidence="6 7">DSM 235</strain>
    </source>
</reference>
<comment type="caution">
    <text evidence="6">The sequence shown here is derived from an EMBL/GenBank/DDBJ whole genome shotgun (WGS) entry which is preliminary data.</text>
</comment>
<sequence length="118" mass="12842">MARAGSIFRSRAWWVPDACAYAGATFAVTLWVETIGFTAAALTTVSFVPQVVRTLRTRDTRAISLWMYALFSAGVALWGLYGLLIGSWPVIAANAVTLVLASIVLWHKLRETPENPSG</sequence>
<dbReference type="EMBL" id="RBXL01000001">
    <property type="protein sequence ID" value="RKT46088.1"/>
    <property type="molecule type" value="Genomic_DNA"/>
</dbReference>
<dbReference type="Proteomes" id="UP000274556">
    <property type="component" value="Unassembled WGS sequence"/>
</dbReference>
<feature type="transmembrane region" description="Helical" evidence="5">
    <location>
        <begin position="63"/>
        <end position="81"/>
    </location>
</feature>
<keyword evidence="7" id="KW-1185">Reference proteome</keyword>
<keyword evidence="3 5" id="KW-1133">Transmembrane helix</keyword>
<protein>
    <submittedName>
        <fullName evidence="6">MtN3 and saliva related transmembrane protein</fullName>
    </submittedName>
</protein>
<gene>
    <name evidence="6" type="ORF">BDD21_3586</name>
</gene>
<feature type="transmembrane region" description="Helical" evidence="5">
    <location>
        <begin position="87"/>
        <end position="106"/>
    </location>
</feature>
<dbReference type="AlphaFoldDB" id="A0A495VE42"/>
<dbReference type="InterPro" id="IPR047662">
    <property type="entry name" value="SemiSWEET"/>
</dbReference>
<comment type="subcellular location">
    <subcellularLocation>
        <location evidence="1">Membrane</location>
        <topology evidence="1">Multi-pass membrane protein</topology>
    </subcellularLocation>
</comment>
<dbReference type="Pfam" id="PF04193">
    <property type="entry name" value="PQ-loop"/>
    <property type="match status" value="1"/>
</dbReference>
<feature type="transmembrane region" description="Helical" evidence="5">
    <location>
        <begin position="20"/>
        <end position="42"/>
    </location>
</feature>
<evidence type="ECO:0000313" key="6">
    <source>
        <dbReference type="EMBL" id="RKT46088.1"/>
    </source>
</evidence>
<evidence type="ECO:0000256" key="3">
    <source>
        <dbReference type="ARBA" id="ARBA00022989"/>
    </source>
</evidence>
<evidence type="ECO:0000256" key="1">
    <source>
        <dbReference type="ARBA" id="ARBA00004141"/>
    </source>
</evidence>
<keyword evidence="2 5" id="KW-0812">Transmembrane</keyword>
<keyword evidence="4 5" id="KW-0472">Membrane</keyword>
<evidence type="ECO:0000256" key="2">
    <source>
        <dbReference type="ARBA" id="ARBA00022692"/>
    </source>
</evidence>
<dbReference type="GO" id="GO:0051119">
    <property type="term" value="F:sugar transmembrane transporter activity"/>
    <property type="evidence" value="ECO:0007669"/>
    <property type="project" value="InterPro"/>
</dbReference>
<dbReference type="InterPro" id="IPR006603">
    <property type="entry name" value="PQ-loop_rpt"/>
</dbReference>
<evidence type="ECO:0000256" key="5">
    <source>
        <dbReference type="SAM" id="Phobius"/>
    </source>
</evidence>
<organism evidence="6 7">
    <name type="scientific">Thiocapsa rosea</name>
    <dbReference type="NCBI Taxonomy" id="69360"/>
    <lineage>
        <taxon>Bacteria</taxon>
        <taxon>Pseudomonadati</taxon>
        <taxon>Pseudomonadota</taxon>
        <taxon>Gammaproteobacteria</taxon>
        <taxon>Chromatiales</taxon>
        <taxon>Chromatiaceae</taxon>
        <taxon>Thiocapsa</taxon>
    </lineage>
</organism>
<evidence type="ECO:0000256" key="4">
    <source>
        <dbReference type="ARBA" id="ARBA00023136"/>
    </source>
</evidence>
<name>A0A495VE42_9GAMM</name>
<dbReference type="GO" id="GO:0016020">
    <property type="term" value="C:membrane"/>
    <property type="evidence" value="ECO:0007669"/>
    <property type="project" value="UniProtKB-SubCell"/>
</dbReference>
<dbReference type="NCBIfam" id="NF037968">
    <property type="entry name" value="SemiSWEET_2"/>
    <property type="match status" value="1"/>
</dbReference>